<dbReference type="HOGENOM" id="CLU_105066_3_3_0"/>
<dbReference type="SUPFAM" id="SSF47729">
    <property type="entry name" value="IHF-like DNA-binding proteins"/>
    <property type="match status" value="1"/>
</dbReference>
<name>B1GZE2_ENDTX</name>
<dbReference type="PANTHER" id="PTHR33175:SF2">
    <property type="entry name" value="INTEGRATION HOST FACTOR SUBUNIT ALPHA"/>
    <property type="match status" value="1"/>
</dbReference>
<dbReference type="GO" id="GO:0003677">
    <property type="term" value="F:DNA binding"/>
    <property type="evidence" value="ECO:0007669"/>
    <property type="project" value="UniProtKB-KW"/>
</dbReference>
<dbReference type="KEGG" id="rsd:TGRD_139"/>
<dbReference type="PANTHER" id="PTHR33175">
    <property type="entry name" value="DNA-BINDING PROTEIN HU"/>
    <property type="match status" value="1"/>
</dbReference>
<reference evidence="5" key="1">
    <citation type="journal article" date="2008" name="Proc. Natl. Acad. Sci. U.S.A.">
        <title>Complete genome of the uncultured termite group 1 bacteria in a single host protist cell.</title>
        <authorList>
            <person name="Hongoh Y."/>
            <person name="Sharma V.K."/>
            <person name="Prakash T."/>
            <person name="Noda S."/>
            <person name="Taylor T.D."/>
            <person name="Kudo T."/>
            <person name="Sakaki Y."/>
            <person name="Toyoda A."/>
            <person name="Hattori M."/>
            <person name="Ohkuma M."/>
        </authorList>
    </citation>
    <scope>NUCLEOTIDE SEQUENCE [LARGE SCALE GENOMIC DNA]</scope>
    <source>
        <strain evidence="5">Rs-D17 genomovar Ri2008</strain>
    </source>
</reference>
<dbReference type="SMART" id="SM00411">
    <property type="entry name" value="BHL"/>
    <property type="match status" value="1"/>
</dbReference>
<evidence type="ECO:0000313" key="5">
    <source>
        <dbReference type="Proteomes" id="UP000001691"/>
    </source>
</evidence>
<dbReference type="STRING" id="471821.TGRD_141"/>
<keyword evidence="2" id="KW-0238">DNA-binding</keyword>
<evidence type="ECO:0000256" key="3">
    <source>
        <dbReference type="RuleBase" id="RU003939"/>
    </source>
</evidence>
<dbReference type="GO" id="GO:0030527">
    <property type="term" value="F:structural constituent of chromatin"/>
    <property type="evidence" value="ECO:0007669"/>
    <property type="project" value="InterPro"/>
</dbReference>
<sequence length="86" mass="9917">MTKNDIAIALSRILSSKKEAEEAVNKVFEEMSNSLKNGDKVIITGFGSFNMFETKTKRVRNPRTCEKLLIAPMKKIRFKQSKKFFK</sequence>
<dbReference type="AlphaFoldDB" id="B1GZE2"/>
<organism evidence="4 5">
    <name type="scientific">Endomicrobium trichonymphae</name>
    <dbReference type="NCBI Taxonomy" id="1408204"/>
    <lineage>
        <taxon>Bacteria</taxon>
        <taxon>Pseudomonadati</taxon>
        <taxon>Elusimicrobiota</taxon>
        <taxon>Endomicrobiia</taxon>
        <taxon>Endomicrobiales</taxon>
        <taxon>Endomicrobiaceae</taxon>
        <taxon>Candidatus Endomicrobiellum</taxon>
    </lineage>
</organism>
<keyword evidence="5" id="KW-1185">Reference proteome</keyword>
<dbReference type="KEGG" id="eti:RSTT_121"/>
<accession>A0A1C9ZXF1</accession>
<dbReference type="Proteomes" id="UP000001691">
    <property type="component" value="Chromosome"/>
</dbReference>
<proteinExistence type="inferred from homology"/>
<comment type="similarity">
    <text evidence="1 3">Belongs to the bacterial histone-like protein family.</text>
</comment>
<gene>
    <name evidence="4" type="ordered locus">TGRD_139</name>
</gene>
<dbReference type="Pfam" id="PF00216">
    <property type="entry name" value="Bac_DNA_binding"/>
    <property type="match status" value="1"/>
</dbReference>
<evidence type="ECO:0000256" key="1">
    <source>
        <dbReference type="ARBA" id="ARBA00010529"/>
    </source>
</evidence>
<evidence type="ECO:0000313" key="4">
    <source>
        <dbReference type="EMBL" id="BAG13624.1"/>
    </source>
</evidence>
<dbReference type="GO" id="GO:0005829">
    <property type="term" value="C:cytosol"/>
    <property type="evidence" value="ECO:0007669"/>
    <property type="project" value="TreeGrafter"/>
</dbReference>
<dbReference type="InterPro" id="IPR000119">
    <property type="entry name" value="Hist_DNA-bd"/>
</dbReference>
<protein>
    <submittedName>
        <fullName evidence="4">Integration host factor subunit alpha</fullName>
    </submittedName>
</protein>
<accession>B1GZE2</accession>
<dbReference type="Gene3D" id="4.10.520.10">
    <property type="entry name" value="IHF-like DNA-binding proteins"/>
    <property type="match status" value="1"/>
</dbReference>
<dbReference type="EMBL" id="AP009510">
    <property type="protein sequence ID" value="BAG13624.1"/>
    <property type="molecule type" value="Genomic_DNA"/>
</dbReference>
<dbReference type="RefSeq" id="WP_015423153.1">
    <property type="nucleotide sequence ID" value="NC_020419.1"/>
</dbReference>
<dbReference type="InterPro" id="IPR010992">
    <property type="entry name" value="IHF-like_DNA-bd_dom_sf"/>
</dbReference>
<evidence type="ECO:0000256" key="2">
    <source>
        <dbReference type="ARBA" id="ARBA00023125"/>
    </source>
</evidence>